<feature type="transmembrane region" description="Helical" evidence="6">
    <location>
        <begin position="311"/>
        <end position="330"/>
    </location>
</feature>
<dbReference type="PANTHER" id="PTHR30569">
    <property type="entry name" value="CYTOSINE TRANSPORTER CODB"/>
    <property type="match status" value="1"/>
</dbReference>
<dbReference type="EMBL" id="SNZP01000019">
    <property type="protein sequence ID" value="TDR71448.1"/>
    <property type="molecule type" value="Genomic_DNA"/>
</dbReference>
<accession>A0A4R7AYH2</accession>
<organism evidence="7 8">
    <name type="scientific">Paludibacterium purpuratum</name>
    <dbReference type="NCBI Taxonomy" id="1144873"/>
    <lineage>
        <taxon>Bacteria</taxon>
        <taxon>Pseudomonadati</taxon>
        <taxon>Pseudomonadota</taxon>
        <taxon>Betaproteobacteria</taxon>
        <taxon>Neisseriales</taxon>
        <taxon>Chromobacteriaceae</taxon>
        <taxon>Paludibacterium</taxon>
    </lineage>
</organism>
<feature type="transmembrane region" description="Helical" evidence="6">
    <location>
        <begin position="23"/>
        <end position="46"/>
    </location>
</feature>
<evidence type="ECO:0000256" key="3">
    <source>
        <dbReference type="ARBA" id="ARBA00022692"/>
    </source>
</evidence>
<feature type="transmembrane region" description="Helical" evidence="6">
    <location>
        <begin position="401"/>
        <end position="419"/>
    </location>
</feature>
<dbReference type="OrthoDB" id="9780088at2"/>
<dbReference type="Proteomes" id="UP000295611">
    <property type="component" value="Unassembled WGS sequence"/>
</dbReference>
<evidence type="ECO:0000313" key="7">
    <source>
        <dbReference type="EMBL" id="TDR71448.1"/>
    </source>
</evidence>
<feature type="transmembrane region" description="Helical" evidence="6">
    <location>
        <begin position="336"/>
        <end position="357"/>
    </location>
</feature>
<evidence type="ECO:0000256" key="4">
    <source>
        <dbReference type="ARBA" id="ARBA00022989"/>
    </source>
</evidence>
<dbReference type="Gene3D" id="1.10.4160.10">
    <property type="entry name" value="Hydantoin permease"/>
    <property type="match status" value="1"/>
</dbReference>
<name>A0A4R7AYH2_9NEIS</name>
<protein>
    <submittedName>
        <fullName evidence="7">Cytosine permease</fullName>
    </submittedName>
</protein>
<comment type="caution">
    <text evidence="7">The sequence shown here is derived from an EMBL/GenBank/DDBJ whole genome shotgun (WGS) entry which is preliminary data.</text>
</comment>
<dbReference type="GO" id="GO:0015209">
    <property type="term" value="F:cytosine transmembrane transporter activity"/>
    <property type="evidence" value="ECO:0007669"/>
    <property type="project" value="InterPro"/>
</dbReference>
<feature type="transmembrane region" description="Helical" evidence="6">
    <location>
        <begin position="52"/>
        <end position="75"/>
    </location>
</feature>
<feature type="transmembrane region" description="Helical" evidence="6">
    <location>
        <begin position="230"/>
        <end position="255"/>
    </location>
</feature>
<evidence type="ECO:0000256" key="5">
    <source>
        <dbReference type="ARBA" id="ARBA00023136"/>
    </source>
</evidence>
<dbReference type="CDD" id="cd11484">
    <property type="entry name" value="SLC-NCS1sbd_CobB-like"/>
    <property type="match status" value="1"/>
</dbReference>
<gene>
    <name evidence="7" type="ORF">DFP86_11930</name>
</gene>
<keyword evidence="4 6" id="KW-1133">Transmembrane helix</keyword>
<feature type="transmembrane region" description="Helical" evidence="6">
    <location>
        <begin position="134"/>
        <end position="152"/>
    </location>
</feature>
<keyword evidence="5 6" id="KW-0472">Membrane</keyword>
<dbReference type="InterPro" id="IPR030191">
    <property type="entry name" value="CodB"/>
</dbReference>
<evidence type="ECO:0000313" key="8">
    <source>
        <dbReference type="Proteomes" id="UP000295611"/>
    </source>
</evidence>
<dbReference type="InterPro" id="IPR001248">
    <property type="entry name" value="Pur-cyt_permease"/>
</dbReference>
<feature type="transmembrane region" description="Helical" evidence="6">
    <location>
        <begin position="159"/>
        <end position="179"/>
    </location>
</feature>
<dbReference type="AlphaFoldDB" id="A0A4R7AYH2"/>
<dbReference type="GO" id="GO:0005886">
    <property type="term" value="C:plasma membrane"/>
    <property type="evidence" value="ECO:0007669"/>
    <property type="project" value="TreeGrafter"/>
</dbReference>
<dbReference type="PANTHER" id="PTHR30569:SF0">
    <property type="entry name" value="CYTOSINE PERMEASE"/>
    <property type="match status" value="1"/>
</dbReference>
<feature type="transmembrane region" description="Helical" evidence="6">
    <location>
        <begin position="199"/>
        <end position="218"/>
    </location>
</feature>
<dbReference type="Pfam" id="PF02133">
    <property type="entry name" value="Transp_cyt_pur"/>
    <property type="match status" value="1"/>
</dbReference>
<keyword evidence="8" id="KW-1185">Reference proteome</keyword>
<proteinExistence type="inferred from homology"/>
<keyword evidence="3 6" id="KW-0812">Transmembrane</keyword>
<evidence type="ECO:0000256" key="6">
    <source>
        <dbReference type="SAM" id="Phobius"/>
    </source>
</evidence>
<sequence>MSRLDGADDHSVMRVPQSARKSMLTILSIRVAAFACISQVLIGATIGYGMTFWQAVAATFAGSIILQGVSCALGIMGMREGLPTALLTQWTGFGRYGSSMIGAVFAISMTGWFGVQNAVFAEGVVHMSDGSIPFTVAAIMTGMSTTLLVLYGMNWLAKVANIAGPLFLIAMGYAVYLVLKEENLSALMQSPPPGPPLTLGTAATIIASGFIVGCVVAPDLNRYSRSAADVVWTTVVGTLIGELGVNLVVVLMIHATGNADIMATIFKTTGLTGGLIVMLATVKVNNVNIYSSSLGMGSLLKTLFNIHMSRGLLTLVLGTFGTFLSVAGIYDQFTDFLILLGITIPPIAGIMVVDYYVLGTSRVALDASRASGTLPTEVEKLNPHALIAWIGGALIGHFDAWGIPSLTAIVASAAIYYFSMKAMRRPAASNSASAKQ</sequence>
<evidence type="ECO:0000256" key="1">
    <source>
        <dbReference type="ARBA" id="ARBA00004141"/>
    </source>
</evidence>
<dbReference type="RefSeq" id="WP_133683929.1">
    <property type="nucleotide sequence ID" value="NZ_SNZP01000019.1"/>
</dbReference>
<feature type="transmembrane region" description="Helical" evidence="6">
    <location>
        <begin position="96"/>
        <end position="114"/>
    </location>
</feature>
<comment type="subcellular location">
    <subcellularLocation>
        <location evidence="1">Membrane</location>
        <topology evidence="1">Multi-pass membrane protein</topology>
    </subcellularLocation>
</comment>
<reference evidence="7 8" key="1">
    <citation type="submission" date="2019-03" db="EMBL/GenBank/DDBJ databases">
        <title>Genomic Encyclopedia of Type Strains, Phase III (KMG-III): the genomes of soil and plant-associated and newly described type strains.</title>
        <authorList>
            <person name="Whitman W."/>
        </authorList>
    </citation>
    <scope>NUCLEOTIDE SEQUENCE [LARGE SCALE GENOMIC DNA]</scope>
    <source>
        <strain evidence="7 8">CECT 8976</strain>
    </source>
</reference>
<evidence type="ECO:0000256" key="2">
    <source>
        <dbReference type="ARBA" id="ARBA00008974"/>
    </source>
</evidence>
<comment type="similarity">
    <text evidence="2">Belongs to the purine-cytosine permease (2.A.39) family.</text>
</comment>